<dbReference type="PANTHER" id="PTHR32481:SF0">
    <property type="entry name" value="AMINOPEPTIDASE YPDE-RELATED"/>
    <property type="match status" value="1"/>
</dbReference>
<feature type="non-terminal residue" evidence="6">
    <location>
        <position position="109"/>
    </location>
</feature>
<dbReference type="Pfam" id="PF05343">
    <property type="entry name" value="Peptidase_M42"/>
    <property type="match status" value="1"/>
</dbReference>
<accession>X0XZ74</accession>
<comment type="caution">
    <text evidence="6">The sequence shown here is derived from an EMBL/GenBank/DDBJ whole genome shotgun (WGS) entry which is preliminary data.</text>
</comment>
<organism evidence="6">
    <name type="scientific">marine sediment metagenome</name>
    <dbReference type="NCBI Taxonomy" id="412755"/>
    <lineage>
        <taxon>unclassified sequences</taxon>
        <taxon>metagenomes</taxon>
        <taxon>ecological metagenomes</taxon>
    </lineage>
</organism>
<dbReference type="GO" id="GO:0046872">
    <property type="term" value="F:metal ion binding"/>
    <property type="evidence" value="ECO:0007669"/>
    <property type="project" value="UniProtKB-KW"/>
</dbReference>
<dbReference type="GO" id="GO:0006508">
    <property type="term" value="P:proteolysis"/>
    <property type="evidence" value="ECO:0007669"/>
    <property type="project" value="UniProtKB-KW"/>
</dbReference>
<proteinExistence type="inferred from homology"/>
<name>X0XZ74_9ZZZZ</name>
<evidence type="ECO:0000256" key="3">
    <source>
        <dbReference type="ARBA" id="ARBA00022670"/>
    </source>
</evidence>
<dbReference type="InterPro" id="IPR023367">
    <property type="entry name" value="Peptidase_M42_dom2"/>
</dbReference>
<evidence type="ECO:0000256" key="4">
    <source>
        <dbReference type="ARBA" id="ARBA00022723"/>
    </source>
</evidence>
<dbReference type="AlphaFoldDB" id="X0XZ74"/>
<dbReference type="SUPFAM" id="SSF53187">
    <property type="entry name" value="Zn-dependent exopeptidases"/>
    <property type="match status" value="1"/>
</dbReference>
<keyword evidence="3" id="KW-0645">Protease</keyword>
<evidence type="ECO:0008006" key="7">
    <source>
        <dbReference type="Google" id="ProtNLM"/>
    </source>
</evidence>
<dbReference type="Gene3D" id="2.40.30.40">
    <property type="entry name" value="Peptidase M42, domain 2"/>
    <property type="match status" value="1"/>
</dbReference>
<evidence type="ECO:0000256" key="5">
    <source>
        <dbReference type="ARBA" id="ARBA00022801"/>
    </source>
</evidence>
<dbReference type="InterPro" id="IPR051464">
    <property type="entry name" value="Peptidase_M42_aminopept"/>
</dbReference>
<dbReference type="Gene3D" id="3.40.630.10">
    <property type="entry name" value="Zn peptidases"/>
    <property type="match status" value="1"/>
</dbReference>
<evidence type="ECO:0000256" key="2">
    <source>
        <dbReference type="ARBA" id="ARBA00022438"/>
    </source>
</evidence>
<dbReference type="PANTHER" id="PTHR32481">
    <property type="entry name" value="AMINOPEPTIDASE"/>
    <property type="match status" value="1"/>
</dbReference>
<keyword evidence="2" id="KW-0031">Aminopeptidase</keyword>
<sequence length="109" mass="12259">MFDDKSLDLMKRMMEAFGPSGFEREVNALCKEYMEPYSDEVIVDKLGTVTFVAKGRSERPRVLMAGHTDEVGFIVSSVSKEGFLTFNTLGGWWSQVLLGQRVVIRTCKG</sequence>
<dbReference type="SUPFAM" id="SSF101821">
    <property type="entry name" value="Aminopeptidase/glucanase lid domain"/>
    <property type="match status" value="1"/>
</dbReference>
<keyword evidence="5" id="KW-0378">Hydrolase</keyword>
<dbReference type="EMBL" id="BARS01041224">
    <property type="protein sequence ID" value="GAG41868.1"/>
    <property type="molecule type" value="Genomic_DNA"/>
</dbReference>
<dbReference type="GO" id="GO:0004177">
    <property type="term" value="F:aminopeptidase activity"/>
    <property type="evidence" value="ECO:0007669"/>
    <property type="project" value="UniProtKB-KW"/>
</dbReference>
<evidence type="ECO:0000313" key="6">
    <source>
        <dbReference type="EMBL" id="GAG41868.1"/>
    </source>
</evidence>
<keyword evidence="4" id="KW-0479">Metal-binding</keyword>
<reference evidence="6" key="1">
    <citation type="journal article" date="2014" name="Front. Microbiol.">
        <title>High frequency of phylogenetically diverse reductive dehalogenase-homologous genes in deep subseafloor sedimentary metagenomes.</title>
        <authorList>
            <person name="Kawai M."/>
            <person name="Futagami T."/>
            <person name="Toyoda A."/>
            <person name="Takaki Y."/>
            <person name="Nishi S."/>
            <person name="Hori S."/>
            <person name="Arai W."/>
            <person name="Tsubouchi T."/>
            <person name="Morono Y."/>
            <person name="Uchiyama I."/>
            <person name="Ito T."/>
            <person name="Fujiyama A."/>
            <person name="Inagaki F."/>
            <person name="Takami H."/>
        </authorList>
    </citation>
    <scope>NUCLEOTIDE SEQUENCE</scope>
    <source>
        <strain evidence="6">Expedition CK06-06</strain>
    </source>
</reference>
<comment type="similarity">
    <text evidence="1">Belongs to the peptidase M42 family.</text>
</comment>
<gene>
    <name evidence="6" type="ORF">S01H1_62725</name>
</gene>
<dbReference type="InterPro" id="IPR008007">
    <property type="entry name" value="Peptidase_M42"/>
</dbReference>
<protein>
    <recommendedName>
        <fullName evidence="7">Peptidase M28 domain-containing protein</fullName>
    </recommendedName>
</protein>
<evidence type="ECO:0000256" key="1">
    <source>
        <dbReference type="ARBA" id="ARBA00006272"/>
    </source>
</evidence>